<proteinExistence type="predicted"/>
<dbReference type="Proteomes" id="UP000321328">
    <property type="component" value="Unassembled WGS sequence"/>
</dbReference>
<evidence type="ECO:0000313" key="4">
    <source>
        <dbReference type="Proteomes" id="UP000321328"/>
    </source>
</evidence>
<dbReference type="GO" id="GO:0004553">
    <property type="term" value="F:hydrolase activity, hydrolyzing O-glycosyl compounds"/>
    <property type="evidence" value="ECO:0007669"/>
    <property type="project" value="TreeGrafter"/>
</dbReference>
<feature type="signal peptide" evidence="2">
    <location>
        <begin position="1"/>
        <end position="20"/>
    </location>
</feature>
<dbReference type="SUPFAM" id="SSF51445">
    <property type="entry name" value="(Trans)glycosidases"/>
    <property type="match status" value="1"/>
</dbReference>
<dbReference type="OrthoDB" id="3500494at2"/>
<dbReference type="PANTHER" id="PTHR12631:SF10">
    <property type="entry name" value="BETA-XYLOSIDASE-LIKE PROTEIN-RELATED"/>
    <property type="match status" value="1"/>
</dbReference>
<reference evidence="3 4" key="1">
    <citation type="submission" date="2019-07" db="EMBL/GenBank/DDBJ databases">
        <title>Whole genome shotgun sequence of Pseudonocardia asaccharolytica NBRC 16224.</title>
        <authorList>
            <person name="Hosoyama A."/>
            <person name="Uohara A."/>
            <person name="Ohji S."/>
            <person name="Ichikawa N."/>
        </authorList>
    </citation>
    <scope>NUCLEOTIDE SEQUENCE [LARGE SCALE GENOMIC DNA]</scope>
    <source>
        <strain evidence="3 4">NBRC 16224</strain>
    </source>
</reference>
<sequence length="440" mass="47286">MGALLLALTLAVVAGCSGPAADTETPTVADAIASAIDLDTGWEWQPQGNRLELGVTHTKDSLDSSEPAEARSRGQKVLSDDSGIWQNQHLMGFGTLNPEPSPGDFNWDSLDKRMQLIEDTQGRTVLTLCCAPDWMKGGEAGETDWSKLEKAPDPEHFDDFARLSAAAVERYPQIERVLVWNELKGFYHSDENRWDYEGYTELYNKVYTAVKAVRPDVQVGGPYAVMTSLKPGSENASDLAGPWGAADKRALDIIDYWLEHNVGADFIAVDGSTATRNGGDPDQVDAGAQKFADVTRWIQQRTPLAVWWAEFYADTAQGAEGGAASPASAVATLATVAAFARSGVSVALLWGPQGSSLKYSALWTDSTESDGGKPTPLTRAWQWLVPRLAKGGIEIGRSATQPLLAFRADDGAVIVNLTGTDVPVPGHDPLPAWGVAVRTM</sequence>
<dbReference type="RefSeq" id="WP_051233439.1">
    <property type="nucleotide sequence ID" value="NZ_AUII01000038.1"/>
</dbReference>
<evidence type="ECO:0000256" key="2">
    <source>
        <dbReference type="SAM" id="SignalP"/>
    </source>
</evidence>
<evidence type="ECO:0008006" key="5">
    <source>
        <dbReference type="Google" id="ProtNLM"/>
    </source>
</evidence>
<evidence type="ECO:0000313" key="3">
    <source>
        <dbReference type="EMBL" id="GEL20022.1"/>
    </source>
</evidence>
<comment type="caution">
    <text evidence="3">The sequence shown here is derived from an EMBL/GenBank/DDBJ whole genome shotgun (WGS) entry which is preliminary data.</text>
</comment>
<dbReference type="Gene3D" id="3.20.20.80">
    <property type="entry name" value="Glycosidases"/>
    <property type="match status" value="1"/>
</dbReference>
<dbReference type="InterPro" id="IPR051923">
    <property type="entry name" value="Glycosyl_Hydrolase_39"/>
</dbReference>
<dbReference type="PANTHER" id="PTHR12631">
    <property type="entry name" value="ALPHA-L-IDURONIDASE"/>
    <property type="match status" value="1"/>
</dbReference>
<gene>
    <name evidence="3" type="ORF">PA7_38590</name>
</gene>
<keyword evidence="4" id="KW-1185">Reference proteome</keyword>
<feature type="compositionally biased region" description="Basic and acidic residues" evidence="1">
    <location>
        <begin position="58"/>
        <end position="72"/>
    </location>
</feature>
<name>A0A511D5E9_9PSEU</name>
<feature type="chain" id="PRO_5038865014" description="Xylan 1,4-beta-xylosidase" evidence="2">
    <location>
        <begin position="21"/>
        <end position="440"/>
    </location>
</feature>
<organism evidence="3 4">
    <name type="scientific">Pseudonocardia asaccharolytica DSM 44247 = NBRC 16224</name>
    <dbReference type="NCBI Taxonomy" id="1123024"/>
    <lineage>
        <taxon>Bacteria</taxon>
        <taxon>Bacillati</taxon>
        <taxon>Actinomycetota</taxon>
        <taxon>Actinomycetes</taxon>
        <taxon>Pseudonocardiales</taxon>
        <taxon>Pseudonocardiaceae</taxon>
        <taxon>Pseudonocardia</taxon>
    </lineage>
</organism>
<evidence type="ECO:0000256" key="1">
    <source>
        <dbReference type="SAM" id="MobiDB-lite"/>
    </source>
</evidence>
<dbReference type="AlphaFoldDB" id="A0A511D5E9"/>
<dbReference type="InterPro" id="IPR017853">
    <property type="entry name" value="GH"/>
</dbReference>
<protein>
    <recommendedName>
        <fullName evidence="5">Xylan 1,4-beta-xylosidase</fullName>
    </recommendedName>
</protein>
<dbReference type="STRING" id="1123024.GCA_000423625_04593"/>
<dbReference type="EMBL" id="BJVI01000054">
    <property type="protein sequence ID" value="GEL20022.1"/>
    <property type="molecule type" value="Genomic_DNA"/>
</dbReference>
<feature type="region of interest" description="Disordered" evidence="1">
    <location>
        <begin position="58"/>
        <end position="78"/>
    </location>
</feature>
<keyword evidence="2" id="KW-0732">Signal</keyword>
<accession>A0A511D5E9</accession>